<dbReference type="Gene3D" id="1.20.58.1040">
    <property type="match status" value="1"/>
</dbReference>
<dbReference type="PRINTS" id="PR01217">
    <property type="entry name" value="PRICHEXTENSN"/>
</dbReference>
<gene>
    <name evidence="3" type="ORF">MKW98_003393</name>
</gene>
<reference evidence="3" key="1">
    <citation type="submission" date="2022-04" db="EMBL/GenBank/DDBJ databases">
        <title>A functionally conserved STORR gene fusion in Papaver species that diverged 16.8 million years ago.</title>
        <authorList>
            <person name="Catania T."/>
        </authorList>
    </citation>
    <scope>NUCLEOTIDE SEQUENCE</scope>
    <source>
        <strain evidence="3">S-188037</strain>
    </source>
</reference>
<evidence type="ECO:0000313" key="4">
    <source>
        <dbReference type="Proteomes" id="UP001202328"/>
    </source>
</evidence>
<accession>A0AAD4TBE7</accession>
<dbReference type="PANTHER" id="PTHR31044:SF120">
    <property type="entry name" value="CARBOHYDRATE-BINDING X8 DOMAIN SUPERFAMILY PROTEIN"/>
    <property type="match status" value="1"/>
</dbReference>
<feature type="domain" description="X8" evidence="2">
    <location>
        <begin position="420"/>
        <end position="497"/>
    </location>
</feature>
<evidence type="ECO:0000256" key="1">
    <source>
        <dbReference type="ARBA" id="ARBA00022729"/>
    </source>
</evidence>
<dbReference type="Gene3D" id="3.20.20.80">
    <property type="entry name" value="Glycosidases"/>
    <property type="match status" value="1"/>
</dbReference>
<sequence>TLVGFSIDARRNSKSALPAATTLSFLKQNKVSPSQIRVFVAEPKSLNALLNTRIPIDLYINLTVFENQAISKDLAISWLNTHFHPNLNITSIIVSTSSTNLVEEKQLSLLISTLNSMNSALKCLKLEKKVKVSVGFQLLVLEKLHKQYKRELGRVLRLIQKYRSFVMVETVIAGELSMGDQFIGLVTKSALRAANVIHGVDVSMVLNIKSSIFPSDMEVAEFTEKVMKSLGSHSHIKDKVSGIFAEIHPIEESKQNELNREEEQIFHSSHRELLLHEDITDITPFTPITFPTVNPTTPTIVTVPSTNPVTVMPTNPTAIPVPVPSTNPLPTMTPINPVTTPITVPATNPVNPLVPGITTPVTVPVTPPMDNPVTNPLPPPVNVPVTNPVTNPVTTIPVTSPVTTAPVTNNPSTNPISGQSWCVAKTGAPVSTLQAALDYACGINPTACSAIQSSGNCYNPNTLQSHASYAFNSYYQKNPVPTSCDFGGAATLVNANP</sequence>
<feature type="non-terminal residue" evidence="3">
    <location>
        <position position="497"/>
    </location>
</feature>
<dbReference type="AlphaFoldDB" id="A0AAD4TBE7"/>
<dbReference type="GO" id="GO:0009506">
    <property type="term" value="C:plasmodesma"/>
    <property type="evidence" value="ECO:0007669"/>
    <property type="project" value="UniProtKB-ARBA"/>
</dbReference>
<dbReference type="PANTHER" id="PTHR31044">
    <property type="entry name" value="BETA-1,3 GLUCANASE"/>
    <property type="match status" value="1"/>
</dbReference>
<evidence type="ECO:0000259" key="2">
    <source>
        <dbReference type="SMART" id="SM00768"/>
    </source>
</evidence>
<dbReference type="Proteomes" id="UP001202328">
    <property type="component" value="Unassembled WGS sequence"/>
</dbReference>
<keyword evidence="1" id="KW-0732">Signal</keyword>
<evidence type="ECO:0000313" key="3">
    <source>
        <dbReference type="EMBL" id="KAI3946830.1"/>
    </source>
</evidence>
<dbReference type="InterPro" id="IPR044788">
    <property type="entry name" value="X8_dom_prot"/>
</dbReference>
<proteinExistence type="predicted"/>
<dbReference type="SMART" id="SM00768">
    <property type="entry name" value="X8"/>
    <property type="match status" value="1"/>
</dbReference>
<protein>
    <recommendedName>
        <fullName evidence="2">X8 domain-containing protein</fullName>
    </recommendedName>
</protein>
<dbReference type="Pfam" id="PF07983">
    <property type="entry name" value="X8"/>
    <property type="match status" value="1"/>
</dbReference>
<organism evidence="3 4">
    <name type="scientific">Papaver atlanticum</name>
    <dbReference type="NCBI Taxonomy" id="357466"/>
    <lineage>
        <taxon>Eukaryota</taxon>
        <taxon>Viridiplantae</taxon>
        <taxon>Streptophyta</taxon>
        <taxon>Embryophyta</taxon>
        <taxon>Tracheophyta</taxon>
        <taxon>Spermatophyta</taxon>
        <taxon>Magnoliopsida</taxon>
        <taxon>Ranunculales</taxon>
        <taxon>Papaveraceae</taxon>
        <taxon>Papaveroideae</taxon>
        <taxon>Papaver</taxon>
    </lineage>
</organism>
<name>A0AAD4TBE7_9MAGN</name>
<dbReference type="EMBL" id="JAJJMB010003633">
    <property type="protein sequence ID" value="KAI3946830.1"/>
    <property type="molecule type" value="Genomic_DNA"/>
</dbReference>
<keyword evidence="4" id="KW-1185">Reference proteome</keyword>
<comment type="caution">
    <text evidence="3">The sequence shown here is derived from an EMBL/GenBank/DDBJ whole genome shotgun (WGS) entry which is preliminary data.</text>
</comment>
<feature type="non-terminal residue" evidence="3">
    <location>
        <position position="1"/>
    </location>
</feature>
<dbReference type="InterPro" id="IPR012946">
    <property type="entry name" value="X8"/>
</dbReference>